<organism evidence="19 20">
    <name type="scientific">Actinomadura yumaensis</name>
    <dbReference type="NCBI Taxonomy" id="111807"/>
    <lineage>
        <taxon>Bacteria</taxon>
        <taxon>Bacillati</taxon>
        <taxon>Actinomycetota</taxon>
        <taxon>Actinomycetes</taxon>
        <taxon>Streptosporangiales</taxon>
        <taxon>Thermomonosporaceae</taxon>
        <taxon>Actinomadura</taxon>
    </lineage>
</organism>
<dbReference type="RefSeq" id="WP_378064190.1">
    <property type="nucleotide sequence ID" value="NZ_JBHSXS010000073.1"/>
</dbReference>
<comment type="subcellular location">
    <subcellularLocation>
        <location evidence="1 16">Cell membrane</location>
        <topology evidence="1 16">Multi-pass membrane protein</topology>
    </subcellularLocation>
</comment>
<comment type="catalytic activity">
    <reaction evidence="16">
        <text>K(+)(out) + ATP + H2O = K(+)(in) + ADP + phosphate + H(+)</text>
        <dbReference type="Rhea" id="RHEA:16777"/>
        <dbReference type="ChEBI" id="CHEBI:15377"/>
        <dbReference type="ChEBI" id="CHEBI:15378"/>
        <dbReference type="ChEBI" id="CHEBI:29103"/>
        <dbReference type="ChEBI" id="CHEBI:30616"/>
        <dbReference type="ChEBI" id="CHEBI:43474"/>
        <dbReference type="ChEBI" id="CHEBI:456216"/>
        <dbReference type="EC" id="7.2.2.6"/>
    </reaction>
</comment>
<keyword evidence="11 16" id="KW-0630">Potassium</keyword>
<dbReference type="PANTHER" id="PTHR43743:SF1">
    <property type="entry name" value="POTASSIUM-TRANSPORTING ATPASE ATP-BINDING SUBUNIT"/>
    <property type="match status" value="1"/>
</dbReference>
<feature type="binding site" evidence="16">
    <location>
        <position position="433"/>
    </location>
    <ligand>
        <name>ATP</name>
        <dbReference type="ChEBI" id="CHEBI:30616"/>
    </ligand>
</feature>
<evidence type="ECO:0000256" key="1">
    <source>
        <dbReference type="ARBA" id="ARBA00004651"/>
    </source>
</evidence>
<feature type="active site" description="4-aspartylphosphate intermediate" evidence="16">
    <location>
        <position position="337"/>
    </location>
</feature>
<evidence type="ECO:0000313" key="19">
    <source>
        <dbReference type="EMBL" id="MFC6887189.1"/>
    </source>
</evidence>
<dbReference type="PROSITE" id="PS00154">
    <property type="entry name" value="ATPASE_E1_E2"/>
    <property type="match status" value="1"/>
</dbReference>
<comment type="caution">
    <text evidence="19">The sequence shown here is derived from an EMBL/GenBank/DDBJ whole genome shotgun (WGS) entry which is preliminary data.</text>
</comment>
<dbReference type="Gene3D" id="3.40.50.1000">
    <property type="entry name" value="HAD superfamily/HAD-like"/>
    <property type="match status" value="1"/>
</dbReference>
<dbReference type="SUPFAM" id="SSF81665">
    <property type="entry name" value="Calcium ATPase, transmembrane domain M"/>
    <property type="match status" value="1"/>
</dbReference>
<evidence type="ECO:0000256" key="14">
    <source>
        <dbReference type="ARBA" id="ARBA00023065"/>
    </source>
</evidence>
<feature type="transmembrane region" description="Helical" evidence="16">
    <location>
        <begin position="280"/>
        <end position="306"/>
    </location>
</feature>
<dbReference type="NCBIfam" id="TIGR01497">
    <property type="entry name" value="kdpB"/>
    <property type="match status" value="1"/>
</dbReference>
<evidence type="ECO:0000259" key="18">
    <source>
        <dbReference type="Pfam" id="PF00122"/>
    </source>
</evidence>
<evidence type="ECO:0000256" key="13">
    <source>
        <dbReference type="ARBA" id="ARBA00022989"/>
    </source>
</evidence>
<feature type="transmembrane region" description="Helical" evidence="16">
    <location>
        <begin position="50"/>
        <end position="71"/>
    </location>
</feature>
<keyword evidence="5 16" id="KW-0597">Phosphoprotein</keyword>
<evidence type="ECO:0000256" key="2">
    <source>
        <dbReference type="ARBA" id="ARBA00022448"/>
    </source>
</evidence>
<feature type="transmembrane region" description="Helical" evidence="16">
    <location>
        <begin position="235"/>
        <end position="260"/>
    </location>
</feature>
<evidence type="ECO:0000256" key="3">
    <source>
        <dbReference type="ARBA" id="ARBA00022475"/>
    </source>
</evidence>
<keyword evidence="14 16" id="KW-0406">Ion transport</keyword>
<keyword evidence="8 16" id="KW-0547">Nucleotide-binding</keyword>
<comment type="function">
    <text evidence="16">Part of the high-affinity ATP-driven potassium transport (or Kdp) system, which catalyzes the hydrolysis of ATP coupled with the electrogenic transport of potassium into the cytoplasm. This subunit is responsible for energy coupling to the transport system and for the release of the potassium ions to the cytoplasm.</text>
</comment>
<dbReference type="InterPro" id="IPR044492">
    <property type="entry name" value="P_typ_ATPase_HD_dom"/>
</dbReference>
<evidence type="ECO:0000256" key="16">
    <source>
        <dbReference type="HAMAP-Rule" id="MF_00285"/>
    </source>
</evidence>
<dbReference type="InterPro" id="IPR023214">
    <property type="entry name" value="HAD_sf"/>
</dbReference>
<dbReference type="InterPro" id="IPR018303">
    <property type="entry name" value="ATPase_P-typ_P_site"/>
</dbReference>
<dbReference type="SFLD" id="SFLDF00027">
    <property type="entry name" value="p-type_atpase"/>
    <property type="match status" value="1"/>
</dbReference>
<evidence type="ECO:0000256" key="7">
    <source>
        <dbReference type="ARBA" id="ARBA00022723"/>
    </source>
</evidence>
<dbReference type="SFLD" id="SFLDG00002">
    <property type="entry name" value="C1.7:_P-type_atpase_like"/>
    <property type="match status" value="1"/>
</dbReference>
<dbReference type="InterPro" id="IPR036412">
    <property type="entry name" value="HAD-like_sf"/>
</dbReference>
<dbReference type="Proteomes" id="UP001596380">
    <property type="component" value="Unassembled WGS sequence"/>
</dbReference>
<dbReference type="InterPro" id="IPR023298">
    <property type="entry name" value="ATPase_P-typ_TM_dom_sf"/>
</dbReference>
<keyword evidence="12 16" id="KW-1278">Translocase</keyword>
<evidence type="ECO:0000256" key="11">
    <source>
        <dbReference type="ARBA" id="ARBA00022958"/>
    </source>
</evidence>
<dbReference type="InterPro" id="IPR059000">
    <property type="entry name" value="ATPase_P-type_domA"/>
</dbReference>
<keyword evidence="6 16" id="KW-0812">Transmembrane</keyword>
<dbReference type="Pfam" id="PF00122">
    <property type="entry name" value="E1-E2_ATPase"/>
    <property type="match status" value="1"/>
</dbReference>
<keyword evidence="4 16" id="KW-0633">Potassium transport</keyword>
<dbReference type="InterPro" id="IPR023299">
    <property type="entry name" value="ATPase_P-typ_cyto_dom_N"/>
</dbReference>
<reference evidence="20" key="1">
    <citation type="journal article" date="2019" name="Int. J. Syst. Evol. Microbiol.">
        <title>The Global Catalogue of Microorganisms (GCM) 10K type strain sequencing project: providing services to taxonomists for standard genome sequencing and annotation.</title>
        <authorList>
            <consortium name="The Broad Institute Genomics Platform"/>
            <consortium name="The Broad Institute Genome Sequencing Center for Infectious Disease"/>
            <person name="Wu L."/>
            <person name="Ma J."/>
        </authorList>
    </citation>
    <scope>NUCLEOTIDE SEQUENCE [LARGE SCALE GENOMIC DNA]</scope>
    <source>
        <strain evidence="20">JCM 3369</strain>
    </source>
</reference>
<dbReference type="InterPro" id="IPR008250">
    <property type="entry name" value="ATPase_P-typ_transduc_dom_A_sf"/>
</dbReference>
<evidence type="ECO:0000313" key="20">
    <source>
        <dbReference type="Proteomes" id="UP001596380"/>
    </source>
</evidence>
<evidence type="ECO:0000256" key="17">
    <source>
        <dbReference type="SAM" id="MobiDB-lite"/>
    </source>
</evidence>
<dbReference type="Gene3D" id="2.70.150.10">
    <property type="entry name" value="Calcium-transporting ATPase, cytoplasmic transduction domain A"/>
    <property type="match status" value="1"/>
</dbReference>
<evidence type="ECO:0000256" key="10">
    <source>
        <dbReference type="ARBA" id="ARBA00022842"/>
    </source>
</evidence>
<evidence type="ECO:0000256" key="8">
    <source>
        <dbReference type="ARBA" id="ARBA00022741"/>
    </source>
</evidence>
<keyword evidence="2 16" id="KW-0813">Transport</keyword>
<keyword evidence="15 16" id="KW-0472">Membrane</keyword>
<dbReference type="PRINTS" id="PR00119">
    <property type="entry name" value="CATATPASE"/>
</dbReference>
<dbReference type="CDD" id="cd02078">
    <property type="entry name" value="P-type_ATPase_K"/>
    <property type="match status" value="1"/>
</dbReference>
<dbReference type="HAMAP" id="MF_00285">
    <property type="entry name" value="KdpB"/>
    <property type="match status" value="1"/>
</dbReference>
<keyword evidence="9 16" id="KW-0067">ATP-binding</keyword>
<dbReference type="InterPro" id="IPR001757">
    <property type="entry name" value="P_typ_ATPase"/>
</dbReference>
<feature type="transmembrane region" description="Helical" evidence="16">
    <location>
        <begin position="77"/>
        <end position="95"/>
    </location>
</feature>
<feature type="binding site" evidence="16">
    <location>
        <position position="378"/>
    </location>
    <ligand>
        <name>ATP</name>
        <dbReference type="ChEBI" id="CHEBI:30616"/>
    </ligand>
</feature>
<gene>
    <name evidence="16 19" type="primary">kdpB</name>
    <name evidence="19" type="ORF">ACFQKB_46025</name>
</gene>
<feature type="region of interest" description="Disordered" evidence="17">
    <location>
        <begin position="1"/>
        <end position="26"/>
    </location>
</feature>
<dbReference type="InterPro" id="IPR006391">
    <property type="entry name" value="P-type_ATPase_bsu_IA"/>
</dbReference>
<feature type="transmembrane region" description="Helical" evidence="16">
    <location>
        <begin position="656"/>
        <end position="676"/>
    </location>
</feature>
<name>A0ABW2CZA7_9ACTN</name>
<keyword evidence="20" id="KW-1185">Reference proteome</keyword>
<keyword evidence="13 16" id="KW-1133">Transmembrane helix</keyword>
<keyword evidence="3 16" id="KW-1003">Cell membrane</keyword>
<sequence>MTIQVAEAPSPAPEPPSRKGGGKVQGGLLDPKQLVRSLPDAFRKLDPRTLWRNPVMLIVEVGAVWTTVLAIAEPSTFAWLIVVWLWLTVVFANLAEAVAEGRGKAQADALRKAKTDAVARRLRDWAPGRADAPEERVGAPELRQGDHVVVEAGEIIPGDGDVVEGIASVDESAITGESAPVIRESGGDRSAVTGGTKVLSDRIVVQITQKPGQSFIDRMISLVEGANRQKTPNEIALNILLAALTIIFLLAVATLQPMAIYSKGYKPGVPDSLSLDAHGVTGIVLVSLLVCLIPTTIGALLSAIGIAGMDRLVQRNVLAMSGRAVEAAGDVNTLLLDKTGTITLGNRQAAEFLPVAGVSEEELADAAQLSSLADETPEGRSVVVFAKQRYGLRERTPGELDHATWVPFTAQTRMSGVDLGGPGGGRDGRALRKGAASAVADWARGEGGNVPAELGRIVDGVSASGGTPLVVGERTDGTTRVLGVIHLKDVVKEGMRERFDEMRRMGIRTVMITGDNPLTAKAIADEAGVDDFLAEARPEDKLALIRQEQDGGRLVAMTGDGTNDAPALAQADVGVAMNTGTSAAKEAGNMVDLDSDPTKLIEIVEIGKQLLITRGALTTFSIANDIAKYFAIIPAMFVALFPGLDALNIMRLHSPTSAILSAVVFNALVIVALIPLALRGVKYRPSSASKLLSRNLYVYGLGGIAAPFAGIKLIDLVVQFLPGMS</sequence>
<evidence type="ECO:0000256" key="5">
    <source>
        <dbReference type="ARBA" id="ARBA00022553"/>
    </source>
</evidence>
<feature type="binding site" evidence="16">
    <location>
        <position position="564"/>
    </location>
    <ligand>
        <name>Mg(2+)</name>
        <dbReference type="ChEBI" id="CHEBI:18420"/>
    </ligand>
</feature>
<evidence type="ECO:0000256" key="4">
    <source>
        <dbReference type="ARBA" id="ARBA00022538"/>
    </source>
</evidence>
<keyword evidence="7 16" id="KW-0479">Metal-binding</keyword>
<dbReference type="EC" id="7.2.2.6" evidence="16"/>
<dbReference type="SFLD" id="SFLDS00003">
    <property type="entry name" value="Haloacid_Dehalogenase"/>
    <property type="match status" value="1"/>
</dbReference>
<comment type="similarity">
    <text evidence="16">Belongs to the cation transport ATPase (P-type) (TC 3.A.3) family. Type IA subfamily.</text>
</comment>
<evidence type="ECO:0000256" key="9">
    <source>
        <dbReference type="ARBA" id="ARBA00022840"/>
    </source>
</evidence>
<dbReference type="PANTHER" id="PTHR43743">
    <property type="entry name" value="POTASSIUM-TRANSPORTING ATPASE ATP-BINDING SUBUNIT"/>
    <property type="match status" value="1"/>
</dbReference>
<comment type="subunit">
    <text evidence="16">The system is composed of three essential subunits: KdpA, KdpB and KdpC.</text>
</comment>
<accession>A0ABW2CZA7</accession>
<protein>
    <recommendedName>
        <fullName evidence="16">Potassium-transporting ATPase ATP-binding subunit</fullName>
        <ecNumber evidence="16">7.2.2.6</ecNumber>
    </recommendedName>
    <alternativeName>
        <fullName evidence="16">ATP phosphohydrolase [potassium-transporting] B chain</fullName>
    </alternativeName>
    <alternativeName>
        <fullName evidence="16">Potassium-binding and translocating subunit B</fullName>
    </alternativeName>
    <alternativeName>
        <fullName evidence="16">Potassium-translocating ATPase B chain</fullName>
    </alternativeName>
</protein>
<dbReference type="NCBIfam" id="TIGR01494">
    <property type="entry name" value="ATPase_P-type"/>
    <property type="match status" value="1"/>
</dbReference>
<proteinExistence type="inferred from homology"/>
<dbReference type="Gene3D" id="3.40.1110.10">
    <property type="entry name" value="Calcium-transporting ATPase, cytoplasmic domain N"/>
    <property type="match status" value="1"/>
</dbReference>
<dbReference type="EMBL" id="JBHSXS010000073">
    <property type="protein sequence ID" value="MFC6887189.1"/>
    <property type="molecule type" value="Genomic_DNA"/>
</dbReference>
<feature type="transmembrane region" description="Helical" evidence="16">
    <location>
        <begin position="696"/>
        <end position="721"/>
    </location>
</feature>
<feature type="binding site" evidence="16">
    <location>
        <begin position="408"/>
        <end position="415"/>
    </location>
    <ligand>
        <name>ATP</name>
        <dbReference type="ChEBI" id="CHEBI:30616"/>
    </ligand>
</feature>
<evidence type="ECO:0000256" key="6">
    <source>
        <dbReference type="ARBA" id="ARBA00022692"/>
    </source>
</evidence>
<evidence type="ECO:0000256" key="15">
    <source>
        <dbReference type="ARBA" id="ARBA00023136"/>
    </source>
</evidence>
<feature type="domain" description="P-type ATPase A" evidence="18">
    <location>
        <begin position="131"/>
        <end position="224"/>
    </location>
</feature>
<dbReference type="SUPFAM" id="SSF56784">
    <property type="entry name" value="HAD-like"/>
    <property type="match status" value="1"/>
</dbReference>
<dbReference type="SUPFAM" id="SSF81653">
    <property type="entry name" value="Calcium ATPase, transduction domain A"/>
    <property type="match status" value="1"/>
</dbReference>
<dbReference type="Pfam" id="PF00702">
    <property type="entry name" value="Hydrolase"/>
    <property type="match status" value="1"/>
</dbReference>
<evidence type="ECO:0000256" key="12">
    <source>
        <dbReference type="ARBA" id="ARBA00022967"/>
    </source>
</evidence>
<feature type="transmembrane region" description="Helical" evidence="16">
    <location>
        <begin position="626"/>
        <end position="644"/>
    </location>
</feature>
<feature type="binding site" evidence="16">
    <location>
        <position position="374"/>
    </location>
    <ligand>
        <name>ATP</name>
        <dbReference type="ChEBI" id="CHEBI:30616"/>
    </ligand>
</feature>
<feature type="binding site" evidence="16">
    <location>
        <position position="560"/>
    </location>
    <ligand>
        <name>Mg(2+)</name>
        <dbReference type="ChEBI" id="CHEBI:18420"/>
    </ligand>
</feature>
<keyword evidence="10 16" id="KW-0460">Magnesium</keyword>